<proteinExistence type="predicted"/>
<gene>
    <name evidence="1" type="ORF">Goe8_c01400</name>
</gene>
<dbReference type="EMBL" id="MN043729">
    <property type="protein sequence ID" value="QDP42913.1"/>
    <property type="molecule type" value="Genomic_DNA"/>
</dbReference>
<name>A0A516KMV2_9CAUD</name>
<evidence type="ECO:0008006" key="3">
    <source>
        <dbReference type="Google" id="ProtNLM"/>
    </source>
</evidence>
<dbReference type="Proteomes" id="UP000317800">
    <property type="component" value="Segment"/>
</dbReference>
<protein>
    <recommendedName>
        <fullName evidence="3">Exopolyphosphatase</fullName>
    </recommendedName>
</protein>
<organism evidence="1 2">
    <name type="scientific">Bacillus phage vB_BmeM-Goe8</name>
    <dbReference type="NCBI Taxonomy" id="2593638"/>
    <lineage>
        <taxon>Viruses</taxon>
        <taxon>Duplodnaviria</taxon>
        <taxon>Heunggongvirae</taxon>
        <taxon>Uroviricota</taxon>
        <taxon>Caudoviricetes</taxon>
        <taxon>Herelleviridae</taxon>
        <taxon>Bastillevirinae</taxon>
        <taxon>Goettingenvirus</taxon>
        <taxon>Goettingenvirus goe8</taxon>
    </lineage>
</organism>
<keyword evidence="2" id="KW-1185">Reference proteome</keyword>
<evidence type="ECO:0000313" key="2">
    <source>
        <dbReference type="Proteomes" id="UP000317800"/>
    </source>
</evidence>
<sequence>MSNEKGKKRVRVFVPTTFEGVTSVAILEELTKGSDELELDIEYTGHLDFRDHQKFSDTDIILVIGLPYKGYALPAEFQLNVDVPFMDFIHAATYGEEIEGENIVSMVDPDKDPIKQIADFLTTLPDSSLLSKYVEFTDKAWYLIQAVNDYRTWNWENNSITRMLLALYQASHKWMPRLMRGLTLEEIIKRNAPVIQGQIEKMKDYIELKMKMTKRYNVVVEGQSCLLKVVFADQYINELANKLLTEEQTALPVIVCVGRPTKSHDMFSIRTTVVNAGKIAYMINEGGGKESVASVFTGISYAELMGNGIVTKLAQGE</sequence>
<accession>A0A516KMV2</accession>
<reference evidence="1 2" key="1">
    <citation type="submission" date="2019-06" db="EMBL/GenBank/DDBJ databases">
        <authorList>
            <person name="Hertel R."/>
        </authorList>
    </citation>
    <scope>NUCLEOTIDE SEQUENCE [LARGE SCALE GENOMIC DNA]</scope>
</reference>
<evidence type="ECO:0000313" key="1">
    <source>
        <dbReference type="EMBL" id="QDP42913.1"/>
    </source>
</evidence>